<dbReference type="InterPro" id="IPR015590">
    <property type="entry name" value="Aldehyde_DH_dom"/>
</dbReference>
<dbReference type="PANTHER" id="PTHR43353:SF5">
    <property type="entry name" value="SUCCINATE-SEMIALDEHYDE DEHYDROGENASE, MITOCHONDRIAL"/>
    <property type="match status" value="1"/>
</dbReference>
<evidence type="ECO:0000256" key="8">
    <source>
        <dbReference type="ARBA" id="ARBA00052698"/>
    </source>
</evidence>
<name>A0A1A0HG41_9ASCO</name>
<evidence type="ECO:0000256" key="11">
    <source>
        <dbReference type="RuleBase" id="RU003345"/>
    </source>
</evidence>
<organism evidence="13 14">
    <name type="scientific">Metschnikowia bicuspidata var. bicuspidata NRRL YB-4993</name>
    <dbReference type="NCBI Taxonomy" id="869754"/>
    <lineage>
        <taxon>Eukaryota</taxon>
        <taxon>Fungi</taxon>
        <taxon>Dikarya</taxon>
        <taxon>Ascomycota</taxon>
        <taxon>Saccharomycotina</taxon>
        <taxon>Pichiomycetes</taxon>
        <taxon>Metschnikowiaceae</taxon>
        <taxon>Metschnikowia</taxon>
    </lineage>
</organism>
<dbReference type="EC" id="1.2.1.16" evidence="9"/>
<comment type="catalytic activity">
    <reaction evidence="7">
        <text>succinate semialdehyde + NADP(+) + H2O = succinate + NADPH + 2 H(+)</text>
        <dbReference type="Rhea" id="RHEA:13213"/>
        <dbReference type="ChEBI" id="CHEBI:15377"/>
        <dbReference type="ChEBI" id="CHEBI:15378"/>
        <dbReference type="ChEBI" id="CHEBI:30031"/>
        <dbReference type="ChEBI" id="CHEBI:57706"/>
        <dbReference type="ChEBI" id="CHEBI:57783"/>
        <dbReference type="ChEBI" id="CHEBI:58349"/>
        <dbReference type="EC" id="1.2.1.16"/>
    </reaction>
</comment>
<proteinExistence type="inferred from homology"/>
<comment type="pathway">
    <text evidence="1">Amino-acid degradation; 4-aminobutanoate degradation.</text>
</comment>
<comment type="catalytic activity">
    <reaction evidence="8">
        <text>succinate semialdehyde + NAD(+) + H2O = succinate + NADH + 2 H(+)</text>
        <dbReference type="Rhea" id="RHEA:13217"/>
        <dbReference type="ChEBI" id="CHEBI:15377"/>
        <dbReference type="ChEBI" id="CHEBI:15378"/>
        <dbReference type="ChEBI" id="CHEBI:30031"/>
        <dbReference type="ChEBI" id="CHEBI:57540"/>
        <dbReference type="ChEBI" id="CHEBI:57706"/>
        <dbReference type="ChEBI" id="CHEBI:57945"/>
        <dbReference type="EC" id="1.2.1.16"/>
    </reaction>
</comment>
<dbReference type="GO" id="GO:0009450">
    <property type="term" value="P:gamma-aminobutyric acid catabolic process"/>
    <property type="evidence" value="ECO:0007669"/>
    <property type="project" value="TreeGrafter"/>
</dbReference>
<dbReference type="PROSITE" id="PS00070">
    <property type="entry name" value="ALDEHYDE_DEHYDR_CYS"/>
    <property type="match status" value="1"/>
</dbReference>
<dbReference type="RefSeq" id="XP_018713304.1">
    <property type="nucleotide sequence ID" value="XM_018856821.1"/>
</dbReference>
<evidence type="ECO:0000256" key="3">
    <source>
        <dbReference type="ARBA" id="ARBA00013051"/>
    </source>
</evidence>
<dbReference type="Pfam" id="PF00171">
    <property type="entry name" value="Aldedh"/>
    <property type="match status" value="1"/>
</dbReference>
<gene>
    <name evidence="13" type="ORF">METBIDRAFT_37105</name>
</gene>
<evidence type="ECO:0000313" key="13">
    <source>
        <dbReference type="EMBL" id="OBA22823.1"/>
    </source>
</evidence>
<evidence type="ECO:0000256" key="2">
    <source>
        <dbReference type="ARBA" id="ARBA00009986"/>
    </source>
</evidence>
<keyword evidence="14" id="KW-1185">Reference proteome</keyword>
<evidence type="ECO:0000259" key="12">
    <source>
        <dbReference type="Pfam" id="PF00171"/>
    </source>
</evidence>
<dbReference type="AlphaFoldDB" id="A0A1A0HG41"/>
<evidence type="ECO:0000256" key="7">
    <source>
        <dbReference type="ARBA" id="ARBA00050387"/>
    </source>
</evidence>
<dbReference type="STRING" id="869754.A0A1A0HG41"/>
<dbReference type="Gene3D" id="3.40.309.10">
    <property type="entry name" value="Aldehyde Dehydrogenase, Chain A, domain 2"/>
    <property type="match status" value="1"/>
</dbReference>
<evidence type="ECO:0000256" key="1">
    <source>
        <dbReference type="ARBA" id="ARBA00005176"/>
    </source>
</evidence>
<feature type="domain" description="Aldehyde dehydrogenase" evidence="12">
    <location>
        <begin position="56"/>
        <end position="504"/>
    </location>
</feature>
<dbReference type="InterPro" id="IPR016160">
    <property type="entry name" value="Ald_DH_CS_CYS"/>
</dbReference>
<comment type="caution">
    <text evidence="13">The sequence shown here is derived from an EMBL/GenBank/DDBJ whole genome shotgun (WGS) entry which is preliminary data.</text>
</comment>
<evidence type="ECO:0000256" key="10">
    <source>
        <dbReference type="PROSITE-ProRule" id="PRU10007"/>
    </source>
</evidence>
<keyword evidence="5 11" id="KW-0560">Oxidoreductase</keyword>
<dbReference type="GeneID" id="30029797"/>
<evidence type="ECO:0000313" key="14">
    <source>
        <dbReference type="Proteomes" id="UP000092555"/>
    </source>
</evidence>
<evidence type="ECO:0000256" key="6">
    <source>
        <dbReference type="ARBA" id="ARBA00030806"/>
    </source>
</evidence>
<dbReference type="GO" id="GO:0005737">
    <property type="term" value="C:cytoplasm"/>
    <property type="evidence" value="ECO:0007669"/>
    <property type="project" value="TreeGrafter"/>
</dbReference>
<dbReference type="InterPro" id="IPR016162">
    <property type="entry name" value="Ald_DH_N"/>
</dbReference>
<dbReference type="InterPro" id="IPR016161">
    <property type="entry name" value="Ald_DH/histidinol_DH"/>
</dbReference>
<dbReference type="Proteomes" id="UP000092555">
    <property type="component" value="Unassembled WGS sequence"/>
</dbReference>
<dbReference type="PANTHER" id="PTHR43353">
    <property type="entry name" value="SUCCINATE-SEMIALDEHYDE DEHYDROGENASE, MITOCHONDRIAL"/>
    <property type="match status" value="1"/>
</dbReference>
<evidence type="ECO:0000256" key="4">
    <source>
        <dbReference type="ARBA" id="ARBA00019842"/>
    </source>
</evidence>
<sequence length="509" mass="54073">MIVSSVRRYSNASPGISARLSQLVKNQGLLRLQAYINGEWVSSAATFGVRDPGRVPHKSAHLADVSSHPKAHFARAIESAQHAFRLYRTTTPRQRADLLQRMHRLMVDNKTDLATIISLENGKPLADAAGEVLYAASFFQWFGEEAAHTTGDIISSSNAASRILAIRQPVGVCGIITPWNFPAAMITRKLAAALSVGCTAVVKPASETPLTALALAHLAHEAGFAKGVVNIVPSADSAEAGRAICEHELVKKVTFTGSTAVGKALMQQAAATVKKCSFELGGNAPFLVFEDARVDDAVAGAVASAFRSSGQTCICANRIFVHESVYAEFAQKLVRALRSATTLGHGLASGTTHGPLIHGRAMDKVARHVQDAQALGADLLLGGRPRRELGDLYHELTVLGNVTPDMAVFRDETFGPVCPLIKFASEDEAVALANDTPVGLAGYFYTRDMRRVFRVAEHLEVGMVGVNTGGISEASLPFGGVKESGFGREGSKYGADEYTVVKSIVLGGL</sequence>
<evidence type="ECO:0000256" key="9">
    <source>
        <dbReference type="ARBA" id="ARBA00067047"/>
    </source>
</evidence>
<dbReference type="InterPro" id="IPR029510">
    <property type="entry name" value="Ald_DH_CS_GLU"/>
</dbReference>
<dbReference type="InterPro" id="IPR050740">
    <property type="entry name" value="Aldehyde_DH_Superfamily"/>
</dbReference>
<dbReference type="PROSITE" id="PS00687">
    <property type="entry name" value="ALDEHYDE_DEHYDR_GLU"/>
    <property type="match status" value="1"/>
</dbReference>
<feature type="active site" evidence="10">
    <location>
        <position position="279"/>
    </location>
</feature>
<dbReference type="EC" id="1.2.1.24" evidence="3"/>
<dbReference type="OrthoDB" id="310895at2759"/>
<dbReference type="CDD" id="cd07103">
    <property type="entry name" value="ALDH_F5_SSADH_GabD"/>
    <property type="match status" value="1"/>
</dbReference>
<protein>
    <recommendedName>
        <fullName evidence="4">Succinate-semialdehyde dehydrogenase, mitochondrial</fullName>
        <ecNumber evidence="9">1.2.1.16</ecNumber>
        <ecNumber evidence="3">1.2.1.24</ecNumber>
    </recommendedName>
    <alternativeName>
        <fullName evidence="6">NAD(+)-dependent succinic semialdehyde dehydrogenase</fullName>
    </alternativeName>
</protein>
<dbReference type="EMBL" id="LXTC01000001">
    <property type="protein sequence ID" value="OBA22823.1"/>
    <property type="molecule type" value="Genomic_DNA"/>
</dbReference>
<comment type="similarity">
    <text evidence="2 11">Belongs to the aldehyde dehydrogenase family.</text>
</comment>
<reference evidence="13 14" key="1">
    <citation type="submission" date="2016-05" db="EMBL/GenBank/DDBJ databases">
        <title>Comparative genomics of biotechnologically important yeasts.</title>
        <authorList>
            <consortium name="DOE Joint Genome Institute"/>
            <person name="Riley R."/>
            <person name="Haridas S."/>
            <person name="Wolfe K.H."/>
            <person name="Lopes M.R."/>
            <person name="Hittinger C.T."/>
            <person name="Goker M."/>
            <person name="Salamov A."/>
            <person name="Wisecaver J."/>
            <person name="Long T.M."/>
            <person name="Aerts A.L."/>
            <person name="Barry K."/>
            <person name="Choi C."/>
            <person name="Clum A."/>
            <person name="Coughlan A.Y."/>
            <person name="Deshpande S."/>
            <person name="Douglass A.P."/>
            <person name="Hanson S.J."/>
            <person name="Klenk H.-P."/>
            <person name="LaButti K."/>
            <person name="Lapidus A."/>
            <person name="Lindquist E."/>
            <person name="Lipzen A."/>
            <person name="Meier-kolthoff J.P."/>
            <person name="Ohm R.A."/>
            <person name="Otillar R.P."/>
            <person name="Pangilinan J."/>
            <person name="Peng Y."/>
            <person name="Rokas A."/>
            <person name="Rosa C.A."/>
            <person name="Scheuner C."/>
            <person name="Sibirny A.A."/>
            <person name="Slot J.C."/>
            <person name="Stielow J.B."/>
            <person name="Sun H."/>
            <person name="Kurtzman C.P."/>
            <person name="Blackwell M."/>
            <person name="Grigoriev I.V."/>
            <person name="Jeffries T.W."/>
        </authorList>
    </citation>
    <scope>NUCLEOTIDE SEQUENCE [LARGE SCALE GENOMIC DNA]</scope>
    <source>
        <strain evidence="13 14">NRRL YB-4993</strain>
    </source>
</reference>
<dbReference type="InterPro" id="IPR016163">
    <property type="entry name" value="Ald_DH_C"/>
</dbReference>
<dbReference type="Gene3D" id="3.40.605.10">
    <property type="entry name" value="Aldehyde Dehydrogenase, Chain A, domain 1"/>
    <property type="match status" value="1"/>
</dbReference>
<dbReference type="GO" id="GO:0004777">
    <property type="term" value="F:succinate-semialdehyde dehydrogenase (NAD+) activity"/>
    <property type="evidence" value="ECO:0007669"/>
    <property type="project" value="UniProtKB-EC"/>
</dbReference>
<accession>A0A1A0HG41</accession>
<dbReference type="FunFam" id="3.40.309.10:FF:000004">
    <property type="entry name" value="Succinate-semialdehyde dehydrogenase I"/>
    <property type="match status" value="1"/>
</dbReference>
<dbReference type="SUPFAM" id="SSF53720">
    <property type="entry name" value="ALDH-like"/>
    <property type="match status" value="1"/>
</dbReference>
<dbReference type="FunFam" id="3.40.605.10:FF:000005">
    <property type="entry name" value="Succinate-semialdehyde dehydrogenase I"/>
    <property type="match status" value="1"/>
</dbReference>
<evidence type="ECO:0000256" key="5">
    <source>
        <dbReference type="ARBA" id="ARBA00023002"/>
    </source>
</evidence>